<evidence type="ECO:0000256" key="3">
    <source>
        <dbReference type="ARBA" id="ARBA00022679"/>
    </source>
</evidence>
<dbReference type="SUPFAM" id="SSF53335">
    <property type="entry name" value="S-adenosyl-L-methionine-dependent methyltransferases"/>
    <property type="match status" value="1"/>
</dbReference>
<keyword evidence="2" id="KW-0489">Methyltransferase</keyword>
<keyword evidence="3" id="KW-0808">Transferase</keyword>
<reference evidence="11" key="1">
    <citation type="submission" date="2022-09" db="EMBL/GenBank/DDBJ databases">
        <authorList>
            <person name="Orihara K."/>
        </authorList>
    </citation>
    <scope>NUCLEOTIDE SEQUENCE</scope>
    <source>
        <strain evidence="11">YIT 13062</strain>
    </source>
</reference>
<dbReference type="PRINTS" id="PR00508">
    <property type="entry name" value="S21N4MTFRASE"/>
</dbReference>
<dbReference type="Proteomes" id="UP001161916">
    <property type="component" value="Unassembled WGS sequence"/>
</dbReference>
<evidence type="ECO:0000256" key="4">
    <source>
        <dbReference type="ARBA" id="ARBA00022691"/>
    </source>
</evidence>
<dbReference type="GO" id="GO:0008170">
    <property type="term" value="F:N-methyltransferase activity"/>
    <property type="evidence" value="ECO:0007669"/>
    <property type="project" value="InterPro"/>
</dbReference>
<evidence type="ECO:0000256" key="8">
    <source>
        <dbReference type="RuleBase" id="RU362026"/>
    </source>
</evidence>
<dbReference type="AlphaFoldDB" id="A0AA43T434"/>
<dbReference type="PROSITE" id="PS00093">
    <property type="entry name" value="N4_MTASE"/>
    <property type="match status" value="1"/>
</dbReference>
<comment type="catalytic activity">
    <reaction evidence="7">
        <text>a 2'-deoxycytidine in DNA + S-adenosyl-L-methionine = an N(4)-methyl-2'-deoxycytidine in DNA + S-adenosyl-L-homocysteine + H(+)</text>
        <dbReference type="Rhea" id="RHEA:16857"/>
        <dbReference type="Rhea" id="RHEA-COMP:11369"/>
        <dbReference type="Rhea" id="RHEA-COMP:13674"/>
        <dbReference type="ChEBI" id="CHEBI:15378"/>
        <dbReference type="ChEBI" id="CHEBI:57856"/>
        <dbReference type="ChEBI" id="CHEBI:59789"/>
        <dbReference type="ChEBI" id="CHEBI:85452"/>
        <dbReference type="ChEBI" id="CHEBI:137933"/>
        <dbReference type="EC" id="2.1.1.113"/>
    </reaction>
</comment>
<dbReference type="GO" id="GO:0015667">
    <property type="term" value="F:site-specific DNA-methyltransferase (cytosine-N4-specific) activity"/>
    <property type="evidence" value="ECO:0007669"/>
    <property type="project" value="UniProtKB-EC"/>
</dbReference>
<evidence type="ECO:0000256" key="9">
    <source>
        <dbReference type="SAM" id="MobiDB-lite"/>
    </source>
</evidence>
<dbReference type="Pfam" id="PF01555">
    <property type="entry name" value="N6_N4_Mtase"/>
    <property type="match status" value="1"/>
</dbReference>
<comment type="caution">
    <text evidence="11">The sequence shown here is derived from an EMBL/GenBank/DDBJ whole genome shotgun (WGS) entry which is preliminary data.</text>
</comment>
<dbReference type="PANTHER" id="PTHR13370">
    <property type="entry name" value="RNA METHYLASE-RELATED"/>
    <property type="match status" value="1"/>
</dbReference>
<reference evidence="11" key="2">
    <citation type="journal article" date="2023" name="Gut Microbes">
        <title>Characterization of Bifidobacterium kashiwanohense that utilizes both milk- and plant-derived oligosaccharides.</title>
        <authorList>
            <person name="Orihara K."/>
            <person name="Yahagi K."/>
            <person name="Saito Y."/>
            <person name="Watanabe Y."/>
            <person name="Sasai T."/>
            <person name="Hara T."/>
            <person name="Tsukuda N."/>
            <person name="Oki K."/>
            <person name="Fujimoto J."/>
            <person name="Matsuki T."/>
        </authorList>
    </citation>
    <scope>NUCLEOTIDE SEQUENCE</scope>
    <source>
        <strain evidence="11">YIT 13062</strain>
    </source>
</reference>
<dbReference type="InterPro" id="IPR029063">
    <property type="entry name" value="SAM-dependent_MTases_sf"/>
</dbReference>
<evidence type="ECO:0000256" key="2">
    <source>
        <dbReference type="ARBA" id="ARBA00022603"/>
    </source>
</evidence>
<dbReference type="RefSeq" id="WP_281105412.1">
    <property type="nucleotide sequence ID" value="NZ_JAOPMH010000001.1"/>
</dbReference>
<organism evidence="11 12">
    <name type="scientific">Bifidobacterium catenulatum subsp. kashiwanohense</name>
    <dbReference type="NCBI Taxonomy" id="630129"/>
    <lineage>
        <taxon>Bacteria</taxon>
        <taxon>Bacillati</taxon>
        <taxon>Actinomycetota</taxon>
        <taxon>Actinomycetes</taxon>
        <taxon>Bifidobacteriales</taxon>
        <taxon>Bifidobacteriaceae</taxon>
        <taxon>Bifidobacterium</taxon>
    </lineage>
</organism>
<evidence type="ECO:0000256" key="7">
    <source>
        <dbReference type="ARBA" id="ARBA00049120"/>
    </source>
</evidence>
<evidence type="ECO:0000313" key="11">
    <source>
        <dbReference type="EMBL" id="MDH7889218.1"/>
    </source>
</evidence>
<dbReference type="EMBL" id="JAOPMH010000001">
    <property type="protein sequence ID" value="MDH7889218.1"/>
    <property type="molecule type" value="Genomic_DNA"/>
</dbReference>
<dbReference type="GO" id="GO:0032259">
    <property type="term" value="P:methylation"/>
    <property type="evidence" value="ECO:0007669"/>
    <property type="project" value="UniProtKB-KW"/>
</dbReference>
<dbReference type="GO" id="GO:0009007">
    <property type="term" value="F:site-specific DNA-methyltransferase (adenine-specific) activity"/>
    <property type="evidence" value="ECO:0007669"/>
    <property type="project" value="TreeGrafter"/>
</dbReference>
<name>A0AA43T434_9BIFI</name>
<feature type="region of interest" description="Disordered" evidence="9">
    <location>
        <begin position="100"/>
        <end position="121"/>
    </location>
</feature>
<dbReference type="InterPro" id="IPR002941">
    <property type="entry name" value="DNA_methylase_N4/N6"/>
</dbReference>
<keyword evidence="4" id="KW-0949">S-adenosyl-L-methionine</keyword>
<keyword evidence="6" id="KW-0238">DNA-binding</keyword>
<evidence type="ECO:0000313" key="12">
    <source>
        <dbReference type="Proteomes" id="UP001161916"/>
    </source>
</evidence>
<dbReference type="Gene3D" id="3.40.50.150">
    <property type="entry name" value="Vaccinia Virus protein VP39"/>
    <property type="match status" value="1"/>
</dbReference>
<evidence type="ECO:0000256" key="5">
    <source>
        <dbReference type="ARBA" id="ARBA00022747"/>
    </source>
</evidence>
<keyword evidence="5" id="KW-0680">Restriction system</keyword>
<dbReference type="EC" id="2.1.1.-" evidence="8"/>
<accession>A0AA43T434</accession>
<proteinExistence type="inferred from homology"/>
<feature type="domain" description="DNA methylase N-4/N-6" evidence="10">
    <location>
        <begin position="29"/>
        <end position="307"/>
    </location>
</feature>
<protein>
    <recommendedName>
        <fullName evidence="8">Methyltransferase</fullName>
        <ecNumber evidence="8">2.1.1.-</ecNumber>
    </recommendedName>
</protein>
<dbReference type="PANTHER" id="PTHR13370:SF3">
    <property type="entry name" value="TRNA (GUANINE(10)-N2)-METHYLTRANSFERASE HOMOLOG"/>
    <property type="match status" value="1"/>
</dbReference>
<gene>
    <name evidence="11" type="ORF">OB951_01080</name>
</gene>
<dbReference type="GO" id="GO:0009307">
    <property type="term" value="P:DNA restriction-modification system"/>
    <property type="evidence" value="ECO:0007669"/>
    <property type="project" value="UniProtKB-KW"/>
</dbReference>
<dbReference type="GO" id="GO:0003677">
    <property type="term" value="F:DNA binding"/>
    <property type="evidence" value="ECO:0007669"/>
    <property type="project" value="UniProtKB-KW"/>
</dbReference>
<dbReference type="GO" id="GO:0005737">
    <property type="term" value="C:cytoplasm"/>
    <property type="evidence" value="ECO:0007669"/>
    <property type="project" value="TreeGrafter"/>
</dbReference>
<evidence type="ECO:0000256" key="1">
    <source>
        <dbReference type="ARBA" id="ARBA00010203"/>
    </source>
</evidence>
<dbReference type="InterPro" id="IPR001091">
    <property type="entry name" value="RM_Methyltransferase"/>
</dbReference>
<dbReference type="InterPro" id="IPR017985">
    <property type="entry name" value="MeTrfase_CN4_CS"/>
</dbReference>
<evidence type="ECO:0000259" key="10">
    <source>
        <dbReference type="Pfam" id="PF01555"/>
    </source>
</evidence>
<sequence length="318" mass="35869">MKPWFQDDTLTLYLGDASSVLSDLPDGSIDCIVTSPPYYGLRQYTDSELEIGREPTPGGYVEDLSKVFRECRRILADDGTLWLNLGDTYSTPNLWDGGDGSENSIGLHGHAQKPNGRKNPDRPAKNLLGIPWRVAFALQDDGWILRSDIIWGKTNPMPESVKDRPSKSYEHIFLFSKTEKYYYDYQSVRQRQSEKTIEDLAYRHTFGNKSAYGGVREDLGRDRREYVSPDGRRNLRDVWMLPTRPYAGAHFAAFPVDIPLTCIQAGCKPDGVTLDPFNGSGTTGLAAAMLGRRYVGVDLNEQYLELSLRDRLNQPAFV</sequence>
<comment type="similarity">
    <text evidence="1">Belongs to the N(4)/N(6)-methyltransferase family. N(4) subfamily.</text>
</comment>
<evidence type="ECO:0000256" key="6">
    <source>
        <dbReference type="ARBA" id="ARBA00023125"/>
    </source>
</evidence>